<dbReference type="AlphaFoldDB" id="A0A7K3WV66"/>
<sequence>MRFFLIGITLLITFPLLGQDIIVRITGDTLHVKVESTNDSFVYYKSVDTKNGSVDVISKKEIAEILYKFEDPSAELRRLSNKELRTYELMQFWVAFSGYYLPNSGISDNDFKEYYQKLEWGTGLNAGVNYYFNQQLGIGMMYSKARFKNSVPVSIRNSTISGNLSDDLTLHYLGASVVVRFALGSSNSNFFLGAGPGINYYFNDAEVVYAYNLKANGIGFHVDTAVNLNLGGGLYMPIKLTYMGNTVGDFTLKPQADMPDDIKRELELSLQSSDSFSVTRFSLSAGLLFAF</sequence>
<name>A0A7K3WV66_9FLAO</name>
<gene>
    <name evidence="1" type="ORF">G3O08_18970</name>
</gene>
<reference evidence="1 2" key="1">
    <citation type="submission" date="2020-02" db="EMBL/GenBank/DDBJ databases">
        <title>Out from the shadows clarifying the taxonomy of the family Cryomorphaceae and related taxa by utilizing the GTDB taxonomic framework.</title>
        <authorList>
            <person name="Bowman J.P."/>
        </authorList>
    </citation>
    <scope>NUCLEOTIDE SEQUENCE [LARGE SCALE GENOMIC DNA]</scope>
    <source>
        <strain evidence="1 2">QSSC 1-22</strain>
    </source>
</reference>
<comment type="caution">
    <text evidence="1">The sequence shown here is derived from an EMBL/GenBank/DDBJ whole genome shotgun (WGS) entry which is preliminary data.</text>
</comment>
<protein>
    <recommendedName>
        <fullName evidence="3">Outer membrane beta-barrel protein</fullName>
    </recommendedName>
</protein>
<evidence type="ECO:0008006" key="3">
    <source>
        <dbReference type="Google" id="ProtNLM"/>
    </source>
</evidence>
<dbReference type="Proteomes" id="UP000486602">
    <property type="component" value="Unassembled WGS sequence"/>
</dbReference>
<dbReference type="EMBL" id="JAAGVY010000061">
    <property type="protein sequence ID" value="NEN25579.1"/>
    <property type="molecule type" value="Genomic_DNA"/>
</dbReference>
<evidence type="ECO:0000313" key="1">
    <source>
        <dbReference type="EMBL" id="NEN25579.1"/>
    </source>
</evidence>
<dbReference type="Gene3D" id="2.40.160.20">
    <property type="match status" value="1"/>
</dbReference>
<organism evidence="1 2">
    <name type="scientific">Cryomorpha ignava</name>
    <dbReference type="NCBI Taxonomy" id="101383"/>
    <lineage>
        <taxon>Bacteria</taxon>
        <taxon>Pseudomonadati</taxon>
        <taxon>Bacteroidota</taxon>
        <taxon>Flavobacteriia</taxon>
        <taxon>Flavobacteriales</taxon>
        <taxon>Cryomorphaceae</taxon>
        <taxon>Cryomorpha</taxon>
    </lineage>
</organism>
<dbReference type="SUPFAM" id="SSF56925">
    <property type="entry name" value="OMPA-like"/>
    <property type="match status" value="1"/>
</dbReference>
<dbReference type="RefSeq" id="WP_163287028.1">
    <property type="nucleotide sequence ID" value="NZ_JAAGVY010000061.1"/>
</dbReference>
<accession>A0A7K3WV66</accession>
<proteinExistence type="predicted"/>
<dbReference type="InterPro" id="IPR011250">
    <property type="entry name" value="OMP/PagP_B-barrel"/>
</dbReference>
<evidence type="ECO:0000313" key="2">
    <source>
        <dbReference type="Proteomes" id="UP000486602"/>
    </source>
</evidence>
<keyword evidence="2" id="KW-1185">Reference proteome</keyword>